<evidence type="ECO:0000313" key="9">
    <source>
        <dbReference type="EMBL" id="TPX69681.1"/>
    </source>
</evidence>
<comment type="caution">
    <text evidence="9">The sequence shown here is derived from an EMBL/GenBank/DDBJ whole genome shotgun (WGS) entry which is preliminary data.</text>
</comment>
<proteinExistence type="predicted"/>
<gene>
    <name evidence="9" type="ORF">CcCBS67573_g06804</name>
</gene>
<feature type="compositionally biased region" description="Polar residues" evidence="7">
    <location>
        <begin position="1"/>
        <end position="29"/>
    </location>
</feature>
<evidence type="ECO:0000313" key="10">
    <source>
        <dbReference type="Proteomes" id="UP000320333"/>
    </source>
</evidence>
<feature type="compositionally biased region" description="Polar residues" evidence="7">
    <location>
        <begin position="181"/>
        <end position="195"/>
    </location>
</feature>
<dbReference type="GO" id="GO:0005634">
    <property type="term" value="C:nucleus"/>
    <property type="evidence" value="ECO:0007669"/>
    <property type="project" value="UniProtKB-SubCell"/>
</dbReference>
<feature type="domain" description="GATA-type" evidence="8">
    <location>
        <begin position="213"/>
        <end position="277"/>
    </location>
</feature>
<organism evidence="9 10">
    <name type="scientific">Chytriomyces confervae</name>
    <dbReference type="NCBI Taxonomy" id="246404"/>
    <lineage>
        <taxon>Eukaryota</taxon>
        <taxon>Fungi</taxon>
        <taxon>Fungi incertae sedis</taxon>
        <taxon>Chytridiomycota</taxon>
        <taxon>Chytridiomycota incertae sedis</taxon>
        <taxon>Chytridiomycetes</taxon>
        <taxon>Chytridiales</taxon>
        <taxon>Chytriomycetaceae</taxon>
        <taxon>Chytriomyces</taxon>
    </lineage>
</organism>
<evidence type="ECO:0000259" key="8">
    <source>
        <dbReference type="PROSITE" id="PS50114"/>
    </source>
</evidence>
<dbReference type="SUPFAM" id="SSF57716">
    <property type="entry name" value="Glucocorticoid receptor-like (DNA-binding domain)"/>
    <property type="match status" value="1"/>
</dbReference>
<feature type="compositionally biased region" description="Basic residues" evidence="7">
    <location>
        <begin position="170"/>
        <end position="180"/>
    </location>
</feature>
<dbReference type="GO" id="GO:0000122">
    <property type="term" value="P:negative regulation of transcription by RNA polymerase II"/>
    <property type="evidence" value="ECO:0007669"/>
    <property type="project" value="TreeGrafter"/>
</dbReference>
<dbReference type="InterPro" id="IPR039355">
    <property type="entry name" value="Transcription_factor_GATA"/>
</dbReference>
<protein>
    <recommendedName>
        <fullName evidence="8">GATA-type domain-containing protein</fullName>
    </recommendedName>
</protein>
<feature type="region of interest" description="Disordered" evidence="7">
    <location>
        <begin position="271"/>
        <end position="325"/>
    </location>
</feature>
<dbReference type="GO" id="GO:0045944">
    <property type="term" value="P:positive regulation of transcription by RNA polymerase II"/>
    <property type="evidence" value="ECO:0007669"/>
    <property type="project" value="TreeGrafter"/>
</dbReference>
<keyword evidence="5" id="KW-0539">Nucleus</keyword>
<dbReference type="STRING" id="246404.A0A507F0E1"/>
<evidence type="ECO:0000256" key="1">
    <source>
        <dbReference type="ARBA" id="ARBA00004123"/>
    </source>
</evidence>
<dbReference type="InterPro" id="IPR013088">
    <property type="entry name" value="Znf_NHR/GATA"/>
</dbReference>
<keyword evidence="10" id="KW-1185">Reference proteome</keyword>
<dbReference type="PANTHER" id="PTHR10071:SF281">
    <property type="entry name" value="BOX A-BINDING FACTOR-RELATED"/>
    <property type="match status" value="1"/>
</dbReference>
<feature type="region of interest" description="Disordered" evidence="7">
    <location>
        <begin position="446"/>
        <end position="530"/>
    </location>
</feature>
<accession>A0A507F0E1</accession>
<reference evidence="9 10" key="1">
    <citation type="journal article" date="2019" name="Sci. Rep.">
        <title>Comparative genomics of chytrid fungi reveal insights into the obligate biotrophic and pathogenic lifestyle of Synchytrium endobioticum.</title>
        <authorList>
            <person name="van de Vossenberg B.T.L.H."/>
            <person name="Warris S."/>
            <person name="Nguyen H.D.T."/>
            <person name="van Gent-Pelzer M.P.E."/>
            <person name="Joly D.L."/>
            <person name="van de Geest H.C."/>
            <person name="Bonants P.J.M."/>
            <person name="Smith D.S."/>
            <person name="Levesque C.A."/>
            <person name="van der Lee T.A.J."/>
        </authorList>
    </citation>
    <scope>NUCLEOTIDE SEQUENCE [LARGE SCALE GENOMIC DNA]</scope>
    <source>
        <strain evidence="9 10">CBS 675.73</strain>
    </source>
</reference>
<evidence type="ECO:0000256" key="6">
    <source>
        <dbReference type="PROSITE-ProRule" id="PRU00094"/>
    </source>
</evidence>
<name>A0A507F0E1_9FUNG</name>
<dbReference type="Gene3D" id="3.30.50.10">
    <property type="entry name" value="Erythroid Transcription Factor GATA-1, subunit A"/>
    <property type="match status" value="1"/>
</dbReference>
<evidence type="ECO:0000256" key="3">
    <source>
        <dbReference type="ARBA" id="ARBA00022771"/>
    </source>
</evidence>
<dbReference type="EMBL" id="QEAP01000311">
    <property type="protein sequence ID" value="TPX69681.1"/>
    <property type="molecule type" value="Genomic_DNA"/>
</dbReference>
<evidence type="ECO:0000256" key="5">
    <source>
        <dbReference type="ARBA" id="ARBA00023242"/>
    </source>
</evidence>
<feature type="compositionally biased region" description="Low complexity" evidence="7">
    <location>
        <begin position="280"/>
        <end position="292"/>
    </location>
</feature>
<feature type="region of interest" description="Disordered" evidence="7">
    <location>
        <begin position="120"/>
        <end position="199"/>
    </location>
</feature>
<dbReference type="GO" id="GO:0000981">
    <property type="term" value="F:DNA-binding transcription factor activity, RNA polymerase II-specific"/>
    <property type="evidence" value="ECO:0007669"/>
    <property type="project" value="TreeGrafter"/>
</dbReference>
<keyword evidence="2" id="KW-0479">Metal-binding</keyword>
<keyword evidence="4" id="KW-0862">Zinc</keyword>
<dbReference type="CDD" id="cd00202">
    <property type="entry name" value="ZnF_GATA"/>
    <property type="match status" value="1"/>
</dbReference>
<dbReference type="GO" id="GO:0008270">
    <property type="term" value="F:zinc ion binding"/>
    <property type="evidence" value="ECO:0007669"/>
    <property type="project" value="UniProtKB-KW"/>
</dbReference>
<comment type="subcellular location">
    <subcellularLocation>
        <location evidence="1">Nucleus</location>
    </subcellularLocation>
</comment>
<sequence>MHSFAQLSPQRHTTITTTQPNGNLSTMTGDSAGPGLNISPHFSASEYSHHSEQQPPMTSLFAGQSHRSAMSYSAQPYYQDNQQQQQQHQQQQILPLPLPLFNQYDPQPLTNASQTAVSVSGPVYEPDSFPRLQQQDAPDGTVNPIATSSKYNDQADADDDDDADSDEAPKRKKPGKKRKATQNSESAPDSGTSVDPAQLKRLTKAEKKKLREHNRNLTCFNCAATTTPLWRRTEDKQHNLCNACGLYFKQYKTNRPTTAAALEAVQMALPKKQHAKRLKNSNNNNNNTNPNPILGSSGDPSLSNSTPSNTDPAHSQNPSQSQSFLPTRLPFSYAERTQSSPYSNDSITQPFFVSNPAVIGSSVQEPSNNNFLPHKSLQLEHDIASFMYSVDQTYNAAKSVVVAASNAPPPQARLSEVMDPSRTFQQSMMQQPLGGHATIGVQQAIGHHQTQPHQQQQQQHQHMSQSHPASLVVVSSQIPSQHQHQQLNPSTSMTLMEKQQQIHEQRYQRLASQQQHHHHQQQQTNGDFQSTNEGRALMEDYLWTGIMATDMRFSQPNREAGGARYNAADFGIVDTGK</sequence>
<evidence type="ECO:0000256" key="4">
    <source>
        <dbReference type="ARBA" id="ARBA00022833"/>
    </source>
</evidence>
<dbReference type="Proteomes" id="UP000320333">
    <property type="component" value="Unassembled WGS sequence"/>
</dbReference>
<dbReference type="OrthoDB" id="515401at2759"/>
<keyword evidence="3 6" id="KW-0863">Zinc-finger</keyword>
<feature type="compositionally biased region" description="Polar residues" evidence="7">
    <location>
        <begin position="487"/>
        <end position="499"/>
    </location>
</feature>
<evidence type="ECO:0000256" key="7">
    <source>
        <dbReference type="SAM" id="MobiDB-lite"/>
    </source>
</evidence>
<dbReference type="AlphaFoldDB" id="A0A507F0E1"/>
<dbReference type="GO" id="GO:0000978">
    <property type="term" value="F:RNA polymerase II cis-regulatory region sequence-specific DNA binding"/>
    <property type="evidence" value="ECO:0007669"/>
    <property type="project" value="TreeGrafter"/>
</dbReference>
<dbReference type="PANTHER" id="PTHR10071">
    <property type="entry name" value="TRANSCRIPTION FACTOR GATA FAMILY MEMBER"/>
    <property type="match status" value="1"/>
</dbReference>
<feature type="compositionally biased region" description="Low complexity" evidence="7">
    <location>
        <begin position="447"/>
        <end position="486"/>
    </location>
</feature>
<feature type="compositionally biased region" description="Acidic residues" evidence="7">
    <location>
        <begin position="155"/>
        <end position="166"/>
    </location>
</feature>
<dbReference type="SMART" id="SM00401">
    <property type="entry name" value="ZnF_GATA"/>
    <property type="match status" value="1"/>
</dbReference>
<evidence type="ECO:0000256" key="2">
    <source>
        <dbReference type="ARBA" id="ARBA00022723"/>
    </source>
</evidence>
<dbReference type="InterPro" id="IPR000679">
    <property type="entry name" value="Znf_GATA"/>
</dbReference>
<dbReference type="PROSITE" id="PS50114">
    <property type="entry name" value="GATA_ZN_FINGER_2"/>
    <property type="match status" value="1"/>
</dbReference>
<dbReference type="Pfam" id="PF00320">
    <property type="entry name" value="GATA"/>
    <property type="match status" value="1"/>
</dbReference>
<feature type="region of interest" description="Disordered" evidence="7">
    <location>
        <begin position="1"/>
        <end position="59"/>
    </location>
</feature>
<feature type="compositionally biased region" description="Polar residues" evidence="7">
    <location>
        <begin position="298"/>
        <end position="325"/>
    </location>
</feature>